<keyword evidence="6 8" id="KW-1133">Transmembrane helix</keyword>
<feature type="transmembrane region" description="Helical" evidence="8">
    <location>
        <begin position="57"/>
        <end position="81"/>
    </location>
</feature>
<evidence type="ECO:0000256" key="2">
    <source>
        <dbReference type="ARBA" id="ARBA00006228"/>
    </source>
</evidence>
<dbReference type="NCBIfam" id="NF009292">
    <property type="entry name" value="PRK12651.1-3"/>
    <property type="match status" value="1"/>
</dbReference>
<evidence type="ECO:0000256" key="3">
    <source>
        <dbReference type="ARBA" id="ARBA00022449"/>
    </source>
</evidence>
<proteinExistence type="inferred from homology"/>
<dbReference type="Proteomes" id="UP001224359">
    <property type="component" value="Unassembled WGS sequence"/>
</dbReference>
<feature type="transmembrane region" description="Helical" evidence="8">
    <location>
        <begin position="28"/>
        <end position="45"/>
    </location>
</feature>
<reference evidence="9 10" key="1">
    <citation type="submission" date="2023-07" db="EMBL/GenBank/DDBJ databases">
        <title>Genomic Encyclopedia of Type Strains, Phase IV (KMG-IV): sequencing the most valuable type-strain genomes for metagenomic binning, comparative biology and taxonomic classification.</title>
        <authorList>
            <person name="Goeker M."/>
        </authorList>
    </citation>
    <scope>NUCLEOTIDE SEQUENCE [LARGE SCALE GENOMIC DNA]</scope>
    <source>
        <strain evidence="9 10">DSM 16460</strain>
    </source>
</reference>
<evidence type="ECO:0000313" key="9">
    <source>
        <dbReference type="EMBL" id="MDQ0158701.1"/>
    </source>
</evidence>
<organism evidence="9 10">
    <name type="scientific">Alkalibacillus salilacus</name>
    <dbReference type="NCBI Taxonomy" id="284582"/>
    <lineage>
        <taxon>Bacteria</taxon>
        <taxon>Bacillati</taxon>
        <taxon>Bacillota</taxon>
        <taxon>Bacilli</taxon>
        <taxon>Bacillales</taxon>
        <taxon>Bacillaceae</taxon>
        <taxon>Alkalibacillus</taxon>
    </lineage>
</organism>
<evidence type="ECO:0000313" key="10">
    <source>
        <dbReference type="Proteomes" id="UP001224359"/>
    </source>
</evidence>
<evidence type="ECO:0000256" key="6">
    <source>
        <dbReference type="ARBA" id="ARBA00022989"/>
    </source>
</evidence>
<dbReference type="EMBL" id="JAUSTQ010000002">
    <property type="protein sequence ID" value="MDQ0158701.1"/>
    <property type="molecule type" value="Genomic_DNA"/>
</dbReference>
<gene>
    <name evidence="9" type="ORF">J2S77_000657</name>
</gene>
<evidence type="ECO:0000256" key="7">
    <source>
        <dbReference type="ARBA" id="ARBA00023136"/>
    </source>
</evidence>
<name>A0ABT9VCN2_9BACI</name>
<keyword evidence="4" id="KW-1003">Cell membrane</keyword>
<dbReference type="PANTHER" id="PTHR34584">
    <property type="entry name" value="NA(+)/H(+) ANTIPORTER SUBUNIT E1"/>
    <property type="match status" value="1"/>
</dbReference>
<dbReference type="Pfam" id="PF01899">
    <property type="entry name" value="MNHE"/>
    <property type="match status" value="1"/>
</dbReference>
<keyword evidence="3" id="KW-0050">Antiport</keyword>
<dbReference type="PIRSF" id="PIRSF019239">
    <property type="entry name" value="MrpE"/>
    <property type="match status" value="1"/>
</dbReference>
<sequence>MAIQIILNLLVALMWMFLSESYTTPTFFVGYIIGIGLLFLLRRFLPDIFYIVRLYRIFKLFVFIFIKELILSSVNIVALAYKPKLNVEPGIFKLPVELKSSWEITLLSSLISLTPGTLSVAVAEDQSSIYVHAMDLPDIEESINDIKATFEKAIMEVTR</sequence>
<evidence type="ECO:0000256" key="5">
    <source>
        <dbReference type="ARBA" id="ARBA00022692"/>
    </source>
</evidence>
<dbReference type="RefSeq" id="WP_306974596.1">
    <property type="nucleotide sequence ID" value="NZ_JAUSTQ010000002.1"/>
</dbReference>
<comment type="caution">
    <text evidence="9">The sequence shown here is derived from an EMBL/GenBank/DDBJ whole genome shotgun (WGS) entry which is preliminary data.</text>
</comment>
<comment type="similarity">
    <text evidence="2">Belongs to the CPA3 antiporters (TC 2.A.63) subunit E family.</text>
</comment>
<keyword evidence="3" id="KW-0813">Transport</keyword>
<evidence type="ECO:0000256" key="1">
    <source>
        <dbReference type="ARBA" id="ARBA00004651"/>
    </source>
</evidence>
<evidence type="ECO:0000256" key="4">
    <source>
        <dbReference type="ARBA" id="ARBA00022475"/>
    </source>
</evidence>
<dbReference type="InterPro" id="IPR002758">
    <property type="entry name" value="Cation_antiport_E"/>
</dbReference>
<comment type="subcellular location">
    <subcellularLocation>
        <location evidence="1">Cell membrane</location>
        <topology evidence="1">Multi-pass membrane protein</topology>
    </subcellularLocation>
</comment>
<evidence type="ECO:0000256" key="8">
    <source>
        <dbReference type="SAM" id="Phobius"/>
    </source>
</evidence>
<keyword evidence="10" id="KW-1185">Reference proteome</keyword>
<dbReference type="PANTHER" id="PTHR34584:SF1">
    <property type="entry name" value="NA(+)_H(+) ANTIPORTER SUBUNIT E1"/>
    <property type="match status" value="1"/>
</dbReference>
<protein>
    <submittedName>
        <fullName evidence="9">Multicomponent Na+:H+ antiporter subunit E</fullName>
    </submittedName>
</protein>
<keyword evidence="7 8" id="KW-0472">Membrane</keyword>
<feature type="transmembrane region" description="Helical" evidence="8">
    <location>
        <begin position="5"/>
        <end position="22"/>
    </location>
</feature>
<accession>A0ABT9VCN2</accession>
<keyword evidence="5 8" id="KW-0812">Transmembrane</keyword>